<dbReference type="Pfam" id="PF00717">
    <property type="entry name" value="Peptidase_S24"/>
    <property type="match status" value="1"/>
</dbReference>
<dbReference type="CDD" id="cd06529">
    <property type="entry name" value="S24_LexA-like"/>
    <property type="match status" value="1"/>
</dbReference>
<dbReference type="PANTHER" id="PTHR40661">
    <property type="match status" value="1"/>
</dbReference>
<dbReference type="InterPro" id="IPR039418">
    <property type="entry name" value="LexA-like"/>
</dbReference>
<dbReference type="SUPFAM" id="SSF47413">
    <property type="entry name" value="lambda repressor-like DNA-binding domains"/>
    <property type="match status" value="1"/>
</dbReference>
<dbReference type="InterPro" id="IPR010982">
    <property type="entry name" value="Lambda_DNA-bd_dom_sf"/>
</dbReference>
<keyword evidence="6" id="KW-1185">Reference proteome</keyword>
<dbReference type="GO" id="GO:0003677">
    <property type="term" value="F:DNA binding"/>
    <property type="evidence" value="ECO:0007669"/>
    <property type="project" value="UniProtKB-KW"/>
</dbReference>
<dbReference type="PROSITE" id="PS50943">
    <property type="entry name" value="HTH_CROC1"/>
    <property type="match status" value="1"/>
</dbReference>
<sequence length="261" mass="29822">MNFFASNIKFLRKQKGLTQSELADKIGINRPKIGSYEEGRAEPKLGVIQQISHFYKVNIDDLLEKDLSKEQPKEKDLTGATLRVLPIIVDRQNTEQISLVPIKAAAGYLDGHSDLEYIEQLPTFNLPLSELNRNATYRMFQINGDSMLPIPSGAYIIGEYVLDWTLVKDYQPSILVSTDEGVVFKRIVNKNNHAFELHSDNQLYEPYTININEVMEVWKAIGYLNFDLSKNQSEGKDQLSQMNNMLLQLQKEVKQLKGNLN</sequence>
<keyword evidence="2" id="KW-0238">DNA-binding</keyword>
<protein>
    <submittedName>
        <fullName evidence="5">Helix-turn-helix domain-containing protein</fullName>
    </submittedName>
</protein>
<reference evidence="5 6" key="1">
    <citation type="submission" date="2019-12" db="EMBL/GenBank/DDBJ databases">
        <authorList>
            <person name="Zhao J."/>
        </authorList>
    </citation>
    <scope>NUCLEOTIDE SEQUENCE [LARGE SCALE GENOMIC DNA]</scope>
    <source>
        <strain evidence="5 6">S-15</strain>
    </source>
</reference>
<dbReference type="InterPro" id="IPR036286">
    <property type="entry name" value="LexA/Signal_pep-like_sf"/>
</dbReference>
<dbReference type="SUPFAM" id="SSF51306">
    <property type="entry name" value="LexA/Signal peptidase"/>
    <property type="match status" value="1"/>
</dbReference>
<dbReference type="PANTHER" id="PTHR40661:SF1">
    <property type="entry name" value="HTH CRO_C1-TYPE DOMAIN-CONTAINING PROTEIN"/>
    <property type="match status" value="1"/>
</dbReference>
<dbReference type="SMART" id="SM00530">
    <property type="entry name" value="HTH_XRE"/>
    <property type="match status" value="1"/>
</dbReference>
<keyword evidence="1" id="KW-0805">Transcription regulation</keyword>
<proteinExistence type="predicted"/>
<evidence type="ECO:0000259" key="4">
    <source>
        <dbReference type="PROSITE" id="PS50943"/>
    </source>
</evidence>
<evidence type="ECO:0000313" key="6">
    <source>
        <dbReference type="Proteomes" id="UP000470771"/>
    </source>
</evidence>
<dbReference type="InterPro" id="IPR001387">
    <property type="entry name" value="Cro/C1-type_HTH"/>
</dbReference>
<dbReference type="Gene3D" id="2.10.109.10">
    <property type="entry name" value="Umud Fragment, subunit A"/>
    <property type="match status" value="1"/>
</dbReference>
<evidence type="ECO:0000313" key="5">
    <source>
        <dbReference type="EMBL" id="NBG64961.1"/>
    </source>
</evidence>
<name>A0A6N9NHE9_9FLAO</name>
<dbReference type="CDD" id="cd00093">
    <property type="entry name" value="HTH_XRE"/>
    <property type="match status" value="1"/>
</dbReference>
<dbReference type="Gene3D" id="1.10.260.40">
    <property type="entry name" value="lambda repressor-like DNA-binding domains"/>
    <property type="match status" value="1"/>
</dbReference>
<organism evidence="5 6">
    <name type="scientific">Acidiluteibacter ferrifornacis</name>
    <dbReference type="NCBI Taxonomy" id="2692424"/>
    <lineage>
        <taxon>Bacteria</taxon>
        <taxon>Pseudomonadati</taxon>
        <taxon>Bacteroidota</taxon>
        <taxon>Flavobacteriia</taxon>
        <taxon>Flavobacteriales</taxon>
        <taxon>Cryomorphaceae</taxon>
        <taxon>Acidiluteibacter</taxon>
    </lineage>
</organism>
<dbReference type="InterPro" id="IPR015927">
    <property type="entry name" value="Peptidase_S24_S26A/B/C"/>
</dbReference>
<feature type="domain" description="HTH cro/C1-type" evidence="4">
    <location>
        <begin position="8"/>
        <end position="62"/>
    </location>
</feature>
<dbReference type="RefSeq" id="WP_160631601.1">
    <property type="nucleotide sequence ID" value="NZ_WWNE01000003.1"/>
</dbReference>
<gene>
    <name evidence="5" type="ORF">GQN54_02455</name>
</gene>
<accession>A0A6N9NHE9</accession>
<dbReference type="AlphaFoldDB" id="A0A6N9NHE9"/>
<dbReference type="EMBL" id="WWNE01000003">
    <property type="protein sequence ID" value="NBG64961.1"/>
    <property type="molecule type" value="Genomic_DNA"/>
</dbReference>
<evidence type="ECO:0000256" key="1">
    <source>
        <dbReference type="ARBA" id="ARBA00023015"/>
    </source>
</evidence>
<dbReference type="Pfam" id="PF01381">
    <property type="entry name" value="HTH_3"/>
    <property type="match status" value="1"/>
</dbReference>
<evidence type="ECO:0000256" key="2">
    <source>
        <dbReference type="ARBA" id="ARBA00023125"/>
    </source>
</evidence>
<keyword evidence="3" id="KW-0804">Transcription</keyword>
<comment type="caution">
    <text evidence="5">The sequence shown here is derived from an EMBL/GenBank/DDBJ whole genome shotgun (WGS) entry which is preliminary data.</text>
</comment>
<dbReference type="Proteomes" id="UP000470771">
    <property type="component" value="Unassembled WGS sequence"/>
</dbReference>
<evidence type="ECO:0000256" key="3">
    <source>
        <dbReference type="ARBA" id="ARBA00023163"/>
    </source>
</evidence>